<evidence type="ECO:0000256" key="2">
    <source>
        <dbReference type="RuleBase" id="RU362039"/>
    </source>
</evidence>
<dbReference type="SUPFAM" id="SSF56300">
    <property type="entry name" value="Metallo-dependent phosphatases"/>
    <property type="match status" value="1"/>
</dbReference>
<dbReference type="PANTHER" id="PTHR11124">
    <property type="entry name" value="VACUOLAR SORTING PROTEIN VPS29"/>
    <property type="match status" value="1"/>
</dbReference>
<evidence type="ECO:0000259" key="3">
    <source>
        <dbReference type="Pfam" id="PF12850"/>
    </source>
</evidence>
<dbReference type="InterPro" id="IPR024654">
    <property type="entry name" value="Calcineurin-like_PHP_lpxH"/>
</dbReference>
<dbReference type="RefSeq" id="WP_022286542.1">
    <property type="nucleotide sequence ID" value="NZ_JAOQJZ010000003.1"/>
</dbReference>
<gene>
    <name evidence="4" type="ORF">OCV57_03805</name>
</gene>
<comment type="cofactor">
    <cofactor evidence="2">
        <name>a divalent metal cation</name>
        <dbReference type="ChEBI" id="CHEBI:60240"/>
    </cofactor>
</comment>
<dbReference type="AlphaFoldDB" id="A0AAE3IGU2"/>
<name>A0AAE3IGU2_9FIRM</name>
<comment type="caution">
    <text evidence="4">The sequence shown here is derived from an EMBL/GenBank/DDBJ whole genome shotgun (WGS) entry which is preliminary data.</text>
</comment>
<keyword evidence="2" id="KW-0479">Metal-binding</keyword>
<dbReference type="Proteomes" id="UP001208131">
    <property type="component" value="Unassembled WGS sequence"/>
</dbReference>
<evidence type="ECO:0000256" key="1">
    <source>
        <dbReference type="ARBA" id="ARBA00008950"/>
    </source>
</evidence>
<dbReference type="EC" id="3.1.4.-" evidence="2"/>
<evidence type="ECO:0000313" key="5">
    <source>
        <dbReference type="Proteomes" id="UP001208131"/>
    </source>
</evidence>
<evidence type="ECO:0000313" key="4">
    <source>
        <dbReference type="EMBL" id="MCU6705052.1"/>
    </source>
</evidence>
<reference evidence="4 5" key="1">
    <citation type="journal article" date="2021" name="ISME Commun">
        <title>Automated analysis of genomic sequences facilitates high-throughput and comprehensive description of bacteria.</title>
        <authorList>
            <person name="Hitch T.C.A."/>
        </authorList>
    </citation>
    <scope>NUCLEOTIDE SEQUENCE [LARGE SCALE GENOMIC DNA]</scope>
    <source>
        <strain evidence="4 5">Sanger_31</strain>
    </source>
</reference>
<dbReference type="InterPro" id="IPR029052">
    <property type="entry name" value="Metallo-depent_PP-like"/>
</dbReference>
<dbReference type="NCBIfam" id="TIGR00040">
    <property type="entry name" value="yfcE"/>
    <property type="match status" value="1"/>
</dbReference>
<protein>
    <recommendedName>
        <fullName evidence="2">Phosphoesterase</fullName>
        <ecNumber evidence="2">3.1.4.-</ecNumber>
    </recommendedName>
</protein>
<dbReference type="EMBL" id="JAOQJZ010000003">
    <property type="protein sequence ID" value="MCU6705052.1"/>
    <property type="molecule type" value="Genomic_DNA"/>
</dbReference>
<keyword evidence="5" id="KW-1185">Reference proteome</keyword>
<organism evidence="4 5">
    <name type="scientific">Hominimerdicola aceti</name>
    <dbReference type="NCBI Taxonomy" id="2981726"/>
    <lineage>
        <taxon>Bacteria</taxon>
        <taxon>Bacillati</taxon>
        <taxon>Bacillota</taxon>
        <taxon>Clostridia</taxon>
        <taxon>Eubacteriales</taxon>
        <taxon>Oscillospiraceae</taxon>
        <taxon>Hominimerdicola</taxon>
    </lineage>
</organism>
<feature type="domain" description="Calcineurin-like phosphoesterase" evidence="3">
    <location>
        <begin position="1"/>
        <end position="149"/>
    </location>
</feature>
<sequence length="160" mass="18094">MRIIVFSDTHGNYSAMHKIFKRNGDADLFIFLGDGERDLDSLRVQYLDKKIVNVSGNCDFASLTPENDIYMTDDGIKIFFTHGHKWGVKYSTDRLFYKAKEIGAQIALFGHTHCRYYAYEEGIHILNPGSAGQPRDGKPASYAYIDITKDGGIFCSHVDL</sequence>
<proteinExistence type="inferred from homology"/>
<comment type="similarity">
    <text evidence="1 2">Belongs to the metallophosphoesterase superfamily. YfcE family.</text>
</comment>
<dbReference type="GO" id="GO:0016787">
    <property type="term" value="F:hydrolase activity"/>
    <property type="evidence" value="ECO:0007669"/>
    <property type="project" value="UniProtKB-UniRule"/>
</dbReference>
<dbReference type="GO" id="GO:0046872">
    <property type="term" value="F:metal ion binding"/>
    <property type="evidence" value="ECO:0007669"/>
    <property type="project" value="UniProtKB-KW"/>
</dbReference>
<dbReference type="Pfam" id="PF12850">
    <property type="entry name" value="Metallophos_2"/>
    <property type="match status" value="1"/>
</dbReference>
<accession>A0AAE3IGU2</accession>
<dbReference type="InterPro" id="IPR000979">
    <property type="entry name" value="Phosphodiesterase_MJ0936/Vps29"/>
</dbReference>
<dbReference type="Gene3D" id="3.60.21.10">
    <property type="match status" value="1"/>
</dbReference>